<dbReference type="OrthoDB" id="3268560at2759"/>
<accession>A0A067PC04</accession>
<reference evidence="4" key="1">
    <citation type="journal article" date="2014" name="Proc. Natl. Acad. Sci. U.S.A.">
        <title>Extensive sampling of basidiomycete genomes demonstrates inadequacy of the white-rot/brown-rot paradigm for wood decay fungi.</title>
        <authorList>
            <person name="Riley R."/>
            <person name="Salamov A.A."/>
            <person name="Brown D.W."/>
            <person name="Nagy L.G."/>
            <person name="Floudas D."/>
            <person name="Held B.W."/>
            <person name="Levasseur A."/>
            <person name="Lombard V."/>
            <person name="Morin E."/>
            <person name="Otillar R."/>
            <person name="Lindquist E.A."/>
            <person name="Sun H."/>
            <person name="LaButti K.M."/>
            <person name="Schmutz J."/>
            <person name="Jabbour D."/>
            <person name="Luo H."/>
            <person name="Baker S.E."/>
            <person name="Pisabarro A.G."/>
            <person name="Walton J.D."/>
            <person name="Blanchette R.A."/>
            <person name="Henrissat B."/>
            <person name="Martin F."/>
            <person name="Cullen D."/>
            <person name="Hibbett D.S."/>
            <person name="Grigoriev I.V."/>
        </authorList>
    </citation>
    <scope>NUCLEOTIDE SEQUENCE [LARGE SCALE GENOMIC DNA]</scope>
    <source>
        <strain evidence="4">PC15</strain>
    </source>
</reference>
<gene>
    <name evidence="3" type="ORF">PLEOSDRAFT_1091478</name>
</gene>
<dbReference type="AlphaFoldDB" id="A0A067PC04"/>
<evidence type="ECO:0000313" key="4">
    <source>
        <dbReference type="Proteomes" id="UP000027073"/>
    </source>
</evidence>
<dbReference type="SMART" id="SM01155">
    <property type="entry name" value="DUF1713"/>
    <property type="match status" value="1"/>
</dbReference>
<dbReference type="VEuPathDB" id="FungiDB:PLEOSDRAFT_1091478"/>
<dbReference type="EMBL" id="KL198004">
    <property type="protein sequence ID" value="KDQ33411.1"/>
    <property type="molecule type" value="Genomic_DNA"/>
</dbReference>
<dbReference type="HOGENOM" id="CLU_2528378_0_0_1"/>
<dbReference type="Pfam" id="PF08213">
    <property type="entry name" value="COX24_C"/>
    <property type="match status" value="1"/>
</dbReference>
<feature type="region of interest" description="Disordered" evidence="1">
    <location>
        <begin position="47"/>
        <end position="68"/>
    </location>
</feature>
<proteinExistence type="predicted"/>
<organism evidence="3 4">
    <name type="scientific">Pleurotus ostreatus (strain PC15)</name>
    <name type="common">Oyster mushroom</name>
    <dbReference type="NCBI Taxonomy" id="1137138"/>
    <lineage>
        <taxon>Eukaryota</taxon>
        <taxon>Fungi</taxon>
        <taxon>Dikarya</taxon>
        <taxon>Basidiomycota</taxon>
        <taxon>Agaricomycotina</taxon>
        <taxon>Agaricomycetes</taxon>
        <taxon>Agaricomycetidae</taxon>
        <taxon>Agaricales</taxon>
        <taxon>Pleurotineae</taxon>
        <taxon>Pleurotaceae</taxon>
        <taxon>Pleurotus</taxon>
    </lineage>
</organism>
<protein>
    <recommendedName>
        <fullName evidence="2">Ribosomal protein mS38 C-terminal domain-containing protein</fullName>
    </recommendedName>
</protein>
<feature type="compositionally biased region" description="Basic residues" evidence="1">
    <location>
        <begin position="49"/>
        <end position="68"/>
    </location>
</feature>
<feature type="domain" description="Ribosomal protein mS38 C-terminal" evidence="2">
    <location>
        <begin position="44"/>
        <end position="77"/>
    </location>
</feature>
<sequence length="84" mass="9979">MRALTINRAGSTAAWEQTMKGLGLTVEMDSQTLEQMERDWNDVMMDSTKRKRRKKMKKHKLKKRRRPPVHLASRLDDDLHVYIL</sequence>
<dbReference type="Proteomes" id="UP000027073">
    <property type="component" value="Unassembled WGS sequence"/>
</dbReference>
<dbReference type="InParanoid" id="A0A067PC04"/>
<evidence type="ECO:0000256" key="1">
    <source>
        <dbReference type="SAM" id="MobiDB-lite"/>
    </source>
</evidence>
<dbReference type="InterPro" id="IPR013177">
    <property type="entry name" value="Ribosomal_mS38_C"/>
</dbReference>
<evidence type="ECO:0000259" key="2">
    <source>
        <dbReference type="SMART" id="SM01155"/>
    </source>
</evidence>
<name>A0A067PC04_PLEO1</name>
<evidence type="ECO:0000313" key="3">
    <source>
        <dbReference type="EMBL" id="KDQ33411.1"/>
    </source>
</evidence>
<dbReference type="STRING" id="1137138.A0A067PC04"/>